<gene>
    <name evidence="2" type="ORF">GCM10007874_37060</name>
</gene>
<feature type="compositionally biased region" description="Basic and acidic residues" evidence="1">
    <location>
        <begin position="89"/>
        <end position="102"/>
    </location>
</feature>
<organism evidence="2 3">
    <name type="scientific">Labrys miyagiensis</name>
    <dbReference type="NCBI Taxonomy" id="346912"/>
    <lineage>
        <taxon>Bacteria</taxon>
        <taxon>Pseudomonadati</taxon>
        <taxon>Pseudomonadota</taxon>
        <taxon>Alphaproteobacteria</taxon>
        <taxon>Hyphomicrobiales</taxon>
        <taxon>Xanthobacteraceae</taxon>
        <taxon>Labrys</taxon>
    </lineage>
</organism>
<evidence type="ECO:0000313" key="3">
    <source>
        <dbReference type="Proteomes" id="UP001156882"/>
    </source>
</evidence>
<comment type="caution">
    <text evidence="2">The sequence shown here is derived from an EMBL/GenBank/DDBJ whole genome shotgun (WGS) entry which is preliminary data.</text>
</comment>
<accession>A0ABQ6CLQ2</accession>
<feature type="compositionally biased region" description="Basic and acidic residues" evidence="1">
    <location>
        <begin position="141"/>
        <end position="151"/>
    </location>
</feature>
<dbReference type="RefSeq" id="WP_284313770.1">
    <property type="nucleotide sequence ID" value="NZ_BSPC01000032.1"/>
</dbReference>
<dbReference type="Proteomes" id="UP001156882">
    <property type="component" value="Unassembled WGS sequence"/>
</dbReference>
<protein>
    <submittedName>
        <fullName evidence="2">Uncharacterized protein</fullName>
    </submittedName>
</protein>
<dbReference type="EMBL" id="BSPC01000032">
    <property type="protein sequence ID" value="GLS20689.1"/>
    <property type="molecule type" value="Genomic_DNA"/>
</dbReference>
<reference evidence="3" key="1">
    <citation type="journal article" date="2019" name="Int. J. Syst. Evol. Microbiol.">
        <title>The Global Catalogue of Microorganisms (GCM) 10K type strain sequencing project: providing services to taxonomists for standard genome sequencing and annotation.</title>
        <authorList>
            <consortium name="The Broad Institute Genomics Platform"/>
            <consortium name="The Broad Institute Genome Sequencing Center for Infectious Disease"/>
            <person name="Wu L."/>
            <person name="Ma J."/>
        </authorList>
    </citation>
    <scope>NUCLEOTIDE SEQUENCE [LARGE SCALE GENOMIC DNA]</scope>
    <source>
        <strain evidence="3">NBRC 101365</strain>
    </source>
</reference>
<keyword evidence="3" id="KW-1185">Reference proteome</keyword>
<evidence type="ECO:0000313" key="2">
    <source>
        <dbReference type="EMBL" id="GLS20689.1"/>
    </source>
</evidence>
<sequence length="169" mass="18665">MHERTSCRLMAAIGENRECFSLFSDRRIGIVTVFTSSEKVISGIHAKTADSKYLNARVRRGCFQAFQSVSAIASYPLVPKNGMSDSMAEDQKSPSEGRKPASDNRPSLGEPEDEGPAPCQRTDRVDRVVLDIARLIGRQMARDQFEARRAANDNGCRMAGRPQAEAEDD</sequence>
<proteinExistence type="predicted"/>
<feature type="region of interest" description="Disordered" evidence="1">
    <location>
        <begin position="77"/>
        <end position="124"/>
    </location>
</feature>
<feature type="region of interest" description="Disordered" evidence="1">
    <location>
        <begin position="141"/>
        <end position="169"/>
    </location>
</feature>
<evidence type="ECO:0000256" key="1">
    <source>
        <dbReference type="SAM" id="MobiDB-lite"/>
    </source>
</evidence>
<name>A0ABQ6CLQ2_9HYPH</name>